<dbReference type="InterPro" id="IPR005467">
    <property type="entry name" value="His_kinase_dom"/>
</dbReference>
<dbReference type="Pfam" id="PF02518">
    <property type="entry name" value="HATPase_c"/>
    <property type="match status" value="1"/>
</dbReference>
<evidence type="ECO:0000313" key="8">
    <source>
        <dbReference type="EMBL" id="OWJ79548.1"/>
    </source>
</evidence>
<dbReference type="InterPro" id="IPR036641">
    <property type="entry name" value="HPT_dom_sf"/>
</dbReference>
<dbReference type="EMBL" id="NIPV01000005">
    <property type="protein sequence ID" value="OWJ79548.1"/>
    <property type="molecule type" value="Genomic_DNA"/>
</dbReference>
<dbReference type="EC" id="2.7.13.3" evidence="2"/>
<dbReference type="SUPFAM" id="SSF47226">
    <property type="entry name" value="Histidine-containing phosphotransfer domain, HPT domain"/>
    <property type="match status" value="1"/>
</dbReference>
<evidence type="ECO:0000256" key="2">
    <source>
        <dbReference type="ARBA" id="ARBA00012438"/>
    </source>
</evidence>
<dbReference type="PROSITE" id="PS50109">
    <property type="entry name" value="HIS_KIN"/>
    <property type="match status" value="1"/>
</dbReference>
<dbReference type="Gene3D" id="3.30.565.10">
    <property type="entry name" value="Histidine kinase-like ATPase, C-terminal domain"/>
    <property type="match status" value="1"/>
</dbReference>
<dbReference type="PANTHER" id="PTHR43047:SF72">
    <property type="entry name" value="OSMOSENSING HISTIDINE PROTEIN KINASE SLN1"/>
    <property type="match status" value="1"/>
</dbReference>
<sequence>MQTPEAGTGALYHLFTTGVYRRFRQPEWRFTRGLGMTELAPGSDARGERASRLSLLGHDLRAAMSDIIGALRLIDQSGLDPATRLQLERIRAAGEGMALLLEEGLSLLPGEDGSTDVHPTNIRFARLLYDLDMRWSGRAQEHGLTFELRVGDDLPETIGLERISLERILSNILSNAIKYTDQGGVTMDVSLLADDTIRFQVEDTGPGFSSEALTRLFRYQGRGDRRKPGTGLGLHITREMADRLGAEVEVRNREDGGGVVTLLLPRGSWATLTPEPVQTAQLPDLAGRHVLLAEDSATNQMLVSRMLETMGAVVTLASDGIEALHLLDQRPFDLALIDIEMPRLTGIEVIRALRAMPDARGRTPVLAVTAYVLRGNRRAIYAAGADRILAKPISGLDIFAQAIGEVLPGGMPPPAEPRDEPFDRERFEQLLEIAGPEGRRELLTRLDADLRGVERGLVTGLADDNPIEIRTHSHVLIALAGAVGAESLQRRAEKVNRAAHLGNAAVIALLGKEVLDQLDVLIHALANEAQLSGVSL</sequence>
<dbReference type="Proteomes" id="UP000214673">
    <property type="component" value="Unassembled WGS sequence"/>
</dbReference>
<dbReference type="InterPro" id="IPR036890">
    <property type="entry name" value="HATPase_C_sf"/>
</dbReference>
<comment type="catalytic activity">
    <reaction evidence="1">
        <text>ATP + protein L-histidine = ADP + protein N-phospho-L-histidine.</text>
        <dbReference type="EC" id="2.7.13.3"/>
    </reaction>
</comment>
<dbReference type="SMART" id="SM00448">
    <property type="entry name" value="REC"/>
    <property type="match status" value="1"/>
</dbReference>
<dbReference type="GO" id="GO:0005886">
    <property type="term" value="C:plasma membrane"/>
    <property type="evidence" value="ECO:0007669"/>
    <property type="project" value="TreeGrafter"/>
</dbReference>
<dbReference type="SUPFAM" id="SSF52172">
    <property type="entry name" value="CheY-like"/>
    <property type="match status" value="1"/>
</dbReference>
<dbReference type="PANTHER" id="PTHR43047">
    <property type="entry name" value="TWO-COMPONENT HISTIDINE PROTEIN KINASE"/>
    <property type="match status" value="1"/>
</dbReference>
<dbReference type="GO" id="GO:0009927">
    <property type="term" value="F:histidine phosphotransfer kinase activity"/>
    <property type="evidence" value="ECO:0007669"/>
    <property type="project" value="TreeGrafter"/>
</dbReference>
<gene>
    <name evidence="9" type="ORF">CDV52_06755</name>
    <name evidence="8" type="ORF">CDV53_01045</name>
</gene>
<dbReference type="CDD" id="cd17546">
    <property type="entry name" value="REC_hyHK_CKI1_RcsC-like"/>
    <property type="match status" value="1"/>
</dbReference>
<feature type="modified residue" description="4-aspartylphosphate" evidence="5">
    <location>
        <position position="338"/>
    </location>
</feature>
<dbReference type="PRINTS" id="PR00344">
    <property type="entry name" value="BCTRLSENSOR"/>
</dbReference>
<keyword evidence="5" id="KW-0597">Phosphoprotein</keyword>
<keyword evidence="4" id="KW-0418">Kinase</keyword>
<evidence type="ECO:0000259" key="6">
    <source>
        <dbReference type="PROSITE" id="PS50109"/>
    </source>
</evidence>
<feature type="domain" description="Response regulatory" evidence="7">
    <location>
        <begin position="289"/>
        <end position="406"/>
    </location>
</feature>
<evidence type="ECO:0000313" key="11">
    <source>
        <dbReference type="Proteomes" id="UP000214673"/>
    </source>
</evidence>
<dbReference type="Pfam" id="PF00072">
    <property type="entry name" value="Response_reg"/>
    <property type="match status" value="1"/>
</dbReference>
<dbReference type="Gene3D" id="3.40.50.2300">
    <property type="match status" value="1"/>
</dbReference>
<comment type="caution">
    <text evidence="9">The sequence shown here is derived from an EMBL/GenBank/DDBJ whole genome shotgun (WGS) entry which is preliminary data.</text>
</comment>
<reference evidence="9 11" key="2">
    <citation type="submission" date="2016-11" db="EMBL/GenBank/DDBJ databases">
        <title>Comparison of Traditional DNA-DNA Hybridization with In Silico Genomic Analysis.</title>
        <authorList>
            <person name="Nicholson A.C."/>
            <person name="Sammons S."/>
            <person name="Humrighouse B.W."/>
            <person name="Graziano J."/>
            <person name="Lasker B."/>
            <person name="Whitney A.M."/>
            <person name="Mcquiston J.R."/>
        </authorList>
    </citation>
    <scope>NUCLEOTIDE SEQUENCE [LARGE SCALE GENOMIC DNA]</scope>
    <source>
        <strain evidence="8 11">H1892</strain>
        <strain evidence="9">H2381</strain>
    </source>
</reference>
<keyword evidence="11" id="KW-1185">Reference proteome</keyword>
<reference evidence="10" key="1">
    <citation type="submission" date="2016-11" db="EMBL/GenBank/DDBJ databases">
        <title>Comparison of Traditional DNA-DNA Hybridization with In Silico Genomic Analysis.</title>
        <authorList>
            <person name="Nicholson A.C."/>
            <person name="Humrighouse B.W."/>
            <person name="Graziano J."/>
            <person name="Lasker B."/>
            <person name="Whitney A.M."/>
            <person name="Mcquiston J.R."/>
            <person name="Bell M."/>
        </authorList>
    </citation>
    <scope>NUCLEOTIDE SEQUENCE [LARGE SCALE GENOMIC DNA]</scope>
    <source>
        <strain evidence="10">H2381</strain>
    </source>
</reference>
<evidence type="ECO:0000313" key="10">
    <source>
        <dbReference type="Proteomes" id="UP000196640"/>
    </source>
</evidence>
<dbReference type="SUPFAM" id="SSF55874">
    <property type="entry name" value="ATPase domain of HSP90 chaperone/DNA topoisomerase II/histidine kinase"/>
    <property type="match status" value="1"/>
</dbReference>
<dbReference type="OrthoDB" id="7873557at2"/>
<evidence type="ECO:0000259" key="7">
    <source>
        <dbReference type="PROSITE" id="PS50110"/>
    </source>
</evidence>
<dbReference type="EMBL" id="NIPX01000005">
    <property type="protein sequence ID" value="OWJ85134.1"/>
    <property type="molecule type" value="Genomic_DNA"/>
</dbReference>
<accession>A0A225CXE7</accession>
<dbReference type="STRING" id="366616.CG51_14345"/>
<dbReference type="InterPro" id="IPR004358">
    <property type="entry name" value="Sig_transdc_His_kin-like_C"/>
</dbReference>
<dbReference type="InterPro" id="IPR011006">
    <property type="entry name" value="CheY-like_superfamily"/>
</dbReference>
<dbReference type="PROSITE" id="PS50110">
    <property type="entry name" value="RESPONSE_REGULATORY"/>
    <property type="match status" value="1"/>
</dbReference>
<dbReference type="AlphaFoldDB" id="A0A225CXE7"/>
<evidence type="ECO:0000256" key="1">
    <source>
        <dbReference type="ARBA" id="ARBA00000085"/>
    </source>
</evidence>
<keyword evidence="3" id="KW-0808">Transferase</keyword>
<name>A0A225CXE7_9RHOB</name>
<dbReference type="InterPro" id="IPR001789">
    <property type="entry name" value="Sig_transdc_resp-reg_receiver"/>
</dbReference>
<dbReference type="InterPro" id="IPR003594">
    <property type="entry name" value="HATPase_dom"/>
</dbReference>
<dbReference type="SMART" id="SM00387">
    <property type="entry name" value="HATPase_c"/>
    <property type="match status" value="1"/>
</dbReference>
<evidence type="ECO:0000313" key="9">
    <source>
        <dbReference type="EMBL" id="OWJ85134.1"/>
    </source>
</evidence>
<dbReference type="Proteomes" id="UP000196640">
    <property type="component" value="Unassembled WGS sequence"/>
</dbReference>
<dbReference type="Gene3D" id="1.20.120.160">
    <property type="entry name" value="HPT domain"/>
    <property type="match status" value="1"/>
</dbReference>
<evidence type="ECO:0000256" key="3">
    <source>
        <dbReference type="ARBA" id="ARBA00022679"/>
    </source>
</evidence>
<organism evidence="9 10">
    <name type="scientific">Haematobacter missouriensis</name>
    <dbReference type="NCBI Taxonomy" id="366616"/>
    <lineage>
        <taxon>Bacteria</taxon>
        <taxon>Pseudomonadati</taxon>
        <taxon>Pseudomonadota</taxon>
        <taxon>Alphaproteobacteria</taxon>
        <taxon>Rhodobacterales</taxon>
        <taxon>Paracoccaceae</taxon>
        <taxon>Haematobacter</taxon>
    </lineage>
</organism>
<evidence type="ECO:0000256" key="4">
    <source>
        <dbReference type="ARBA" id="ARBA00022777"/>
    </source>
</evidence>
<dbReference type="GO" id="GO:0000155">
    <property type="term" value="F:phosphorelay sensor kinase activity"/>
    <property type="evidence" value="ECO:0007669"/>
    <property type="project" value="TreeGrafter"/>
</dbReference>
<feature type="domain" description="Histidine kinase" evidence="6">
    <location>
        <begin position="55"/>
        <end position="268"/>
    </location>
</feature>
<proteinExistence type="predicted"/>
<protein>
    <recommendedName>
        <fullName evidence="2">histidine kinase</fullName>
        <ecNumber evidence="2">2.7.13.3</ecNumber>
    </recommendedName>
</protein>
<evidence type="ECO:0000256" key="5">
    <source>
        <dbReference type="PROSITE-ProRule" id="PRU00169"/>
    </source>
</evidence>